<dbReference type="EMBL" id="JAWXYB010000018">
    <property type="protein sequence ID" value="MDX5931334.1"/>
    <property type="molecule type" value="Genomic_DNA"/>
</dbReference>
<dbReference type="AlphaFoldDB" id="A0AAW9DQ64"/>
<dbReference type="PIRSF" id="PIRSF029407">
    <property type="entry name" value="UCP029407"/>
    <property type="match status" value="1"/>
</dbReference>
<dbReference type="Gene3D" id="3.40.50.300">
    <property type="entry name" value="P-loop containing nucleotide triphosphate hydrolases"/>
    <property type="match status" value="1"/>
</dbReference>
<sequence>MHRSGTSALTRVIALCGAGLPRHLMPASENVNATGFWESQALVDFHDEVLAATGSTWSDVRHLPPAWFAGEAALKFHHRLGALLDIEYGDMPLIVVKDPRLCRLLPLWLPVLRERNITPRVVIPVRHPHEVAASLERREGFDQARAIALWQTHMLDAERDSRGLVRGFVAYNALLADWETEIARLGDAIGIDLVATVDRDAVSRFLSAGLRHHVVGPGDAALPEWVAGVYRWMMAAVSGQEPPCGDLDGIAAAMAQANAYYGPVVAALETELATRMTERQHWIDTAVDRYAIIEDLRREIERLSAFQPDAAGVGSNS</sequence>
<dbReference type="SUPFAM" id="SSF52540">
    <property type="entry name" value="P-loop containing nucleoside triphosphate hydrolases"/>
    <property type="match status" value="1"/>
</dbReference>
<name>A0AAW9DQ64_ACIAO</name>
<accession>A0AAW9DQ64</accession>
<evidence type="ECO:0000313" key="1">
    <source>
        <dbReference type="EMBL" id="MDX5931334.1"/>
    </source>
</evidence>
<organism evidence="1 2">
    <name type="scientific">Acidiphilium acidophilum</name>
    <name type="common">Thiobacillus acidophilus</name>
    <dbReference type="NCBI Taxonomy" id="76588"/>
    <lineage>
        <taxon>Bacteria</taxon>
        <taxon>Pseudomonadati</taxon>
        <taxon>Pseudomonadota</taxon>
        <taxon>Alphaproteobacteria</taxon>
        <taxon>Acetobacterales</taxon>
        <taxon>Acidocellaceae</taxon>
        <taxon>Acidiphilium</taxon>
    </lineage>
</organism>
<reference evidence="1 2" key="1">
    <citation type="submission" date="2023-11" db="EMBL/GenBank/DDBJ databases">
        <title>MicrobeMod: A computational toolkit for identifying prokaryotic methylation and restriction-modification with nanopore sequencing.</title>
        <authorList>
            <person name="Crits-Christoph A."/>
            <person name="Kang S.C."/>
            <person name="Lee H."/>
            <person name="Ostrov N."/>
        </authorList>
    </citation>
    <scope>NUCLEOTIDE SEQUENCE [LARGE SCALE GENOMIC DNA]</scope>
    <source>
        <strain evidence="1 2">DSMZ 700</strain>
    </source>
</reference>
<proteinExistence type="predicted"/>
<protein>
    <recommendedName>
        <fullName evidence="3">Sulfotransferase family protein</fullName>
    </recommendedName>
</protein>
<gene>
    <name evidence="1" type="ORF">SIL87_11205</name>
</gene>
<evidence type="ECO:0008006" key="3">
    <source>
        <dbReference type="Google" id="ProtNLM"/>
    </source>
</evidence>
<keyword evidence="2" id="KW-1185">Reference proteome</keyword>
<dbReference type="Proteomes" id="UP001279553">
    <property type="component" value="Unassembled WGS sequence"/>
</dbReference>
<evidence type="ECO:0000313" key="2">
    <source>
        <dbReference type="Proteomes" id="UP001279553"/>
    </source>
</evidence>
<dbReference type="InterPro" id="IPR027417">
    <property type="entry name" value="P-loop_NTPase"/>
</dbReference>
<dbReference type="InterPro" id="IPR014556">
    <property type="entry name" value="UCP029407"/>
</dbReference>
<comment type="caution">
    <text evidence="1">The sequence shown here is derived from an EMBL/GenBank/DDBJ whole genome shotgun (WGS) entry which is preliminary data.</text>
</comment>